<comment type="caution">
    <text evidence="1">The sequence shown here is derived from an EMBL/GenBank/DDBJ whole genome shotgun (WGS) entry which is preliminary data.</text>
</comment>
<dbReference type="OrthoDB" id="9811743at2"/>
<evidence type="ECO:0000313" key="1">
    <source>
        <dbReference type="EMBL" id="TWB01937.1"/>
    </source>
</evidence>
<name>A0A560DY05_9BRAD</name>
<dbReference type="SUPFAM" id="SSF51735">
    <property type="entry name" value="NAD(P)-binding Rossmann-fold domains"/>
    <property type="match status" value="1"/>
</dbReference>
<accession>A0A560DY05</accession>
<organism evidence="1 2">
    <name type="scientific">Bradyrhizobium stylosanthis</name>
    <dbReference type="NCBI Taxonomy" id="1803665"/>
    <lineage>
        <taxon>Bacteria</taxon>
        <taxon>Pseudomonadati</taxon>
        <taxon>Pseudomonadota</taxon>
        <taxon>Alphaproteobacteria</taxon>
        <taxon>Hyphomicrobiales</taxon>
        <taxon>Nitrobacteraceae</taxon>
        <taxon>Bradyrhizobium</taxon>
    </lineage>
</organism>
<reference evidence="1 2" key="1">
    <citation type="submission" date="2019-06" db="EMBL/GenBank/DDBJ databases">
        <title>Genomic Encyclopedia of Type Strains, Phase IV (KMG-V): Genome sequencing to study the core and pangenomes of soil and plant-associated prokaryotes.</title>
        <authorList>
            <person name="Whitman W."/>
        </authorList>
    </citation>
    <scope>NUCLEOTIDE SEQUENCE [LARGE SCALE GENOMIC DNA]</scope>
    <source>
        <strain evidence="1 2">BR 510</strain>
    </source>
</reference>
<proteinExistence type="predicted"/>
<dbReference type="RefSeq" id="WP_145661372.1">
    <property type="nucleotide sequence ID" value="NZ_VITK01000003.1"/>
</dbReference>
<dbReference type="InterPro" id="IPR036291">
    <property type="entry name" value="NAD(P)-bd_dom_sf"/>
</dbReference>
<evidence type="ECO:0000313" key="2">
    <source>
        <dbReference type="Proteomes" id="UP000319949"/>
    </source>
</evidence>
<dbReference type="Gene3D" id="3.40.50.720">
    <property type="entry name" value="NAD(P)-binding Rossmann-like Domain"/>
    <property type="match status" value="1"/>
</dbReference>
<dbReference type="AlphaFoldDB" id="A0A560DY05"/>
<keyword evidence="2" id="KW-1185">Reference proteome</keyword>
<gene>
    <name evidence="1" type="ORF">FBZ96_103719</name>
</gene>
<dbReference type="Proteomes" id="UP000319949">
    <property type="component" value="Unassembled WGS sequence"/>
</dbReference>
<protein>
    <recommendedName>
        <fullName evidence="3">NAD-dependent epimerase/dehydratase family protein</fullName>
    </recommendedName>
</protein>
<dbReference type="STRING" id="1803665.GCA_001641335_04323"/>
<evidence type="ECO:0008006" key="3">
    <source>
        <dbReference type="Google" id="ProtNLM"/>
    </source>
</evidence>
<sequence>MTDQAILVTDAAGCIGSHPARQLLAESRPAGGPDNLDSCDDPAPSEARHKLTHVEPMAMFPRVNAVMEGRPIRLLDRGRMRAGFSRIDGVTAVVSKLFNQVPADDPAAANAPSKVYNVGNHRPEEPTHAVELREQALGRTAIEELPPMQPGNVLETFADVEHLMRGRLCTMPIAHGVRNFVTWYRDSFKV</sequence>
<dbReference type="EMBL" id="VITK01000003">
    <property type="protein sequence ID" value="TWB01937.1"/>
    <property type="molecule type" value="Genomic_DNA"/>
</dbReference>